<evidence type="ECO:0000256" key="1">
    <source>
        <dbReference type="SAM" id="MobiDB-lite"/>
    </source>
</evidence>
<organism evidence="2 3">
    <name type="scientific">Hypothenemus hampei</name>
    <name type="common">Coffee berry borer</name>
    <dbReference type="NCBI Taxonomy" id="57062"/>
    <lineage>
        <taxon>Eukaryota</taxon>
        <taxon>Metazoa</taxon>
        <taxon>Ecdysozoa</taxon>
        <taxon>Arthropoda</taxon>
        <taxon>Hexapoda</taxon>
        <taxon>Insecta</taxon>
        <taxon>Pterygota</taxon>
        <taxon>Neoptera</taxon>
        <taxon>Endopterygota</taxon>
        <taxon>Coleoptera</taxon>
        <taxon>Polyphaga</taxon>
        <taxon>Cucujiformia</taxon>
        <taxon>Curculionidae</taxon>
        <taxon>Scolytinae</taxon>
        <taxon>Hypothenemus</taxon>
    </lineage>
</organism>
<feature type="compositionally biased region" description="Basic and acidic residues" evidence="1">
    <location>
        <begin position="56"/>
        <end position="70"/>
    </location>
</feature>
<comment type="caution">
    <text evidence="2">The sequence shown here is derived from an EMBL/GenBank/DDBJ whole genome shotgun (WGS) entry which is preliminary data.</text>
</comment>
<protein>
    <submittedName>
        <fullName evidence="2">Uncharacterized protein</fullName>
    </submittedName>
</protein>
<keyword evidence="3" id="KW-1185">Reference proteome</keyword>
<proteinExistence type="predicted"/>
<evidence type="ECO:0000313" key="3">
    <source>
        <dbReference type="Proteomes" id="UP001566132"/>
    </source>
</evidence>
<dbReference type="Proteomes" id="UP001566132">
    <property type="component" value="Unassembled WGS sequence"/>
</dbReference>
<name>A0ABD1EWW9_HYPHA</name>
<sequence length="136" mass="14946">MATQHDHNSSKIPKSLNAKSRSGSLDWDSDSAKTGTVKRRPTSSEFPHGDNGFFYLEKEQKNRKEKSEKESFMLNTVELRASNKVSDSDSGINSPLSPGSVYGVFVPKSATSPSSTIGNESCCRNCIKEKNEVNIE</sequence>
<reference evidence="2 3" key="1">
    <citation type="submission" date="2024-05" db="EMBL/GenBank/DDBJ databases">
        <title>Genetic variation in Jamaican populations of the coffee berry borer (Hypothenemus hampei).</title>
        <authorList>
            <person name="Errbii M."/>
            <person name="Myrie A."/>
        </authorList>
    </citation>
    <scope>NUCLEOTIDE SEQUENCE [LARGE SCALE GENOMIC DNA]</scope>
    <source>
        <strain evidence="2">JA-Hopewell-2020-01-JO</strain>
        <tissue evidence="2">Whole body</tissue>
    </source>
</reference>
<accession>A0ABD1EWW9</accession>
<feature type="region of interest" description="Disordered" evidence="1">
    <location>
        <begin position="1"/>
        <end position="70"/>
    </location>
</feature>
<dbReference type="EMBL" id="JBDJPC010000004">
    <property type="protein sequence ID" value="KAL1505336.1"/>
    <property type="molecule type" value="Genomic_DNA"/>
</dbReference>
<gene>
    <name evidence="2" type="ORF">ABEB36_004925</name>
</gene>
<evidence type="ECO:0000313" key="2">
    <source>
        <dbReference type="EMBL" id="KAL1505336.1"/>
    </source>
</evidence>
<dbReference type="AlphaFoldDB" id="A0ABD1EWW9"/>